<reference evidence="2 3" key="1">
    <citation type="journal article" date="2023" name="Plants (Basel)">
        <title>Bridging the Gap: Combining Genomics and Transcriptomics Approaches to Understand Stylosanthes scabra, an Orphan Legume from the Brazilian Caatinga.</title>
        <authorList>
            <person name="Ferreira-Neto J.R.C."/>
            <person name="da Silva M.D."/>
            <person name="Binneck E."/>
            <person name="de Melo N.F."/>
            <person name="da Silva R.H."/>
            <person name="de Melo A.L.T.M."/>
            <person name="Pandolfi V."/>
            <person name="Bustamante F.O."/>
            <person name="Brasileiro-Vidal A.C."/>
            <person name="Benko-Iseppon A.M."/>
        </authorList>
    </citation>
    <scope>NUCLEOTIDE SEQUENCE [LARGE SCALE GENOMIC DNA]</scope>
    <source>
        <tissue evidence="2">Leaves</tissue>
    </source>
</reference>
<organism evidence="2 3">
    <name type="scientific">Stylosanthes scabra</name>
    <dbReference type="NCBI Taxonomy" id="79078"/>
    <lineage>
        <taxon>Eukaryota</taxon>
        <taxon>Viridiplantae</taxon>
        <taxon>Streptophyta</taxon>
        <taxon>Embryophyta</taxon>
        <taxon>Tracheophyta</taxon>
        <taxon>Spermatophyta</taxon>
        <taxon>Magnoliopsida</taxon>
        <taxon>eudicotyledons</taxon>
        <taxon>Gunneridae</taxon>
        <taxon>Pentapetalae</taxon>
        <taxon>rosids</taxon>
        <taxon>fabids</taxon>
        <taxon>Fabales</taxon>
        <taxon>Fabaceae</taxon>
        <taxon>Papilionoideae</taxon>
        <taxon>50 kb inversion clade</taxon>
        <taxon>dalbergioids sensu lato</taxon>
        <taxon>Dalbergieae</taxon>
        <taxon>Pterocarpus clade</taxon>
        <taxon>Stylosanthes</taxon>
    </lineage>
</organism>
<protein>
    <submittedName>
        <fullName evidence="2">Uncharacterized protein</fullName>
    </submittedName>
</protein>
<accession>A0ABU6RI51</accession>
<comment type="caution">
    <text evidence="2">The sequence shown here is derived from an EMBL/GenBank/DDBJ whole genome shotgun (WGS) entry which is preliminary data.</text>
</comment>
<evidence type="ECO:0000313" key="3">
    <source>
        <dbReference type="Proteomes" id="UP001341840"/>
    </source>
</evidence>
<proteinExistence type="predicted"/>
<sequence length="277" mass="31511">MATSEFFYVVIYPNGVIRYDEKGVLFESSAPIMFRSHSLETLSELKNLILANVSEAGRKQIGKVGYRFRSILPGGRGFVNHLFWVTGDDYVRVMFEVHRKLMPLQVMELYAEVRDIEVSSEFFFVVVYANAVIRNGENGEIFESNAPIKFRSHRLGSLNELKNLIWTNVSGAGFKEIGNVGYRFLSLLQDGRFVNRVVWITGDDRVRWMFDIHRKLMPLRVMELYAEVRDIGGYSAPSSFVLRDPPLSATPNRSVGPGDVAGEGSSKRGKKMQKRKI</sequence>
<dbReference type="EMBL" id="JASCZI010030539">
    <property type="protein sequence ID" value="MED6123458.1"/>
    <property type="molecule type" value="Genomic_DNA"/>
</dbReference>
<feature type="compositionally biased region" description="Basic residues" evidence="1">
    <location>
        <begin position="267"/>
        <end position="277"/>
    </location>
</feature>
<name>A0ABU6RI51_9FABA</name>
<evidence type="ECO:0000256" key="1">
    <source>
        <dbReference type="SAM" id="MobiDB-lite"/>
    </source>
</evidence>
<keyword evidence="3" id="KW-1185">Reference proteome</keyword>
<dbReference type="Proteomes" id="UP001341840">
    <property type="component" value="Unassembled WGS sequence"/>
</dbReference>
<feature type="region of interest" description="Disordered" evidence="1">
    <location>
        <begin position="245"/>
        <end position="277"/>
    </location>
</feature>
<gene>
    <name evidence="2" type="ORF">PIB30_049348</name>
</gene>
<evidence type="ECO:0000313" key="2">
    <source>
        <dbReference type="EMBL" id="MED6123458.1"/>
    </source>
</evidence>